<dbReference type="InterPro" id="IPR036881">
    <property type="entry name" value="Glyco_hydro_3_C_sf"/>
</dbReference>
<reference evidence="6 7" key="1">
    <citation type="submission" date="2012-08" db="EMBL/GenBank/DDBJ databases">
        <title>The Genome Sequence of Barnesiella intestinihominis YIT 11860.</title>
        <authorList>
            <consortium name="The Broad Institute Genome Sequencing Platform"/>
            <person name="Earl A."/>
            <person name="Ward D."/>
            <person name="Feldgarden M."/>
            <person name="Gevers D."/>
            <person name="Morotomi M."/>
            <person name="Walker B."/>
            <person name="Young S.K."/>
            <person name="Zeng Q."/>
            <person name="Gargeya S."/>
            <person name="Fitzgerald M."/>
            <person name="Haas B."/>
            <person name="Abouelleil A."/>
            <person name="Alvarado L."/>
            <person name="Arachchi H.M."/>
            <person name="Berlin A.M."/>
            <person name="Chapman S.B."/>
            <person name="Goldberg J."/>
            <person name="Griggs A."/>
            <person name="Gujja S."/>
            <person name="Hansen M."/>
            <person name="Howarth C."/>
            <person name="Imamovic A."/>
            <person name="Larimer J."/>
            <person name="McCowen C."/>
            <person name="Montmayeur A."/>
            <person name="Murphy C."/>
            <person name="Neiman D."/>
            <person name="Pearson M."/>
            <person name="Priest M."/>
            <person name="Roberts A."/>
            <person name="Saif S."/>
            <person name="Shea T."/>
            <person name="Sisk P."/>
            <person name="Sykes S."/>
            <person name="Wortman J."/>
            <person name="Nusbaum C."/>
            <person name="Birren B."/>
        </authorList>
    </citation>
    <scope>NUCLEOTIDE SEQUENCE [LARGE SCALE GENOMIC DNA]</scope>
    <source>
        <strain evidence="6 7">YIT 11860</strain>
    </source>
</reference>
<feature type="domain" description="Fibronectin type III-like" evidence="5">
    <location>
        <begin position="660"/>
        <end position="731"/>
    </location>
</feature>
<keyword evidence="7" id="KW-1185">Reference proteome</keyword>
<dbReference type="AlphaFoldDB" id="K0X7A2"/>
<dbReference type="GO" id="GO:0005975">
    <property type="term" value="P:carbohydrate metabolic process"/>
    <property type="evidence" value="ECO:0007669"/>
    <property type="project" value="InterPro"/>
</dbReference>
<dbReference type="InterPro" id="IPR013783">
    <property type="entry name" value="Ig-like_fold"/>
</dbReference>
<organism evidence="6 7">
    <name type="scientific">Barnesiella intestinihominis YIT 11860</name>
    <dbReference type="NCBI Taxonomy" id="742726"/>
    <lineage>
        <taxon>Bacteria</taxon>
        <taxon>Pseudomonadati</taxon>
        <taxon>Bacteroidota</taxon>
        <taxon>Bacteroidia</taxon>
        <taxon>Bacteroidales</taxon>
        <taxon>Barnesiellaceae</taxon>
        <taxon>Barnesiella</taxon>
    </lineage>
</organism>
<dbReference type="InterPro" id="IPR017853">
    <property type="entry name" value="GH"/>
</dbReference>
<dbReference type="Pfam" id="PF01915">
    <property type="entry name" value="Glyco_hydro_3_C"/>
    <property type="match status" value="1"/>
</dbReference>
<keyword evidence="2 4" id="KW-0378">Hydrolase</keyword>
<dbReference type="RefSeq" id="WP_008860950.1">
    <property type="nucleotide sequence ID" value="NZ_CAXSYG010000002.1"/>
</dbReference>
<evidence type="ECO:0000256" key="3">
    <source>
        <dbReference type="ARBA" id="ARBA00023277"/>
    </source>
</evidence>
<dbReference type="Pfam" id="PF00933">
    <property type="entry name" value="Glyco_hydro_3"/>
    <property type="match status" value="1"/>
</dbReference>
<gene>
    <name evidence="6" type="ORF">HMPREF9448_00453</name>
</gene>
<proteinExistence type="inferred from homology"/>
<dbReference type="PRINTS" id="PR00133">
    <property type="entry name" value="GLHYDRLASE3"/>
</dbReference>
<dbReference type="InterPro" id="IPR036962">
    <property type="entry name" value="Glyco_hydro_3_N_sf"/>
</dbReference>
<dbReference type="InterPro" id="IPR050288">
    <property type="entry name" value="Cellulose_deg_GH3"/>
</dbReference>
<evidence type="ECO:0000313" key="7">
    <source>
        <dbReference type="Proteomes" id="UP000006044"/>
    </source>
</evidence>
<dbReference type="Gene3D" id="3.40.50.1700">
    <property type="entry name" value="Glycoside hydrolase family 3 C-terminal domain"/>
    <property type="match status" value="1"/>
</dbReference>
<comment type="similarity">
    <text evidence="1 4">Belongs to the glycosyl hydrolase 3 family.</text>
</comment>
<comment type="caution">
    <text evidence="6">The sequence shown here is derived from an EMBL/GenBank/DDBJ whole genome shotgun (WGS) entry which is preliminary data.</text>
</comment>
<dbReference type="PANTHER" id="PTHR42715:SF10">
    <property type="entry name" value="BETA-GLUCOSIDASE"/>
    <property type="match status" value="1"/>
</dbReference>
<evidence type="ECO:0000256" key="4">
    <source>
        <dbReference type="RuleBase" id="RU361161"/>
    </source>
</evidence>
<evidence type="ECO:0000256" key="1">
    <source>
        <dbReference type="ARBA" id="ARBA00005336"/>
    </source>
</evidence>
<dbReference type="InterPro" id="IPR026891">
    <property type="entry name" value="Fn3-like"/>
</dbReference>
<dbReference type="Proteomes" id="UP000006044">
    <property type="component" value="Unassembled WGS sequence"/>
</dbReference>
<protein>
    <recommendedName>
        <fullName evidence="5">Fibronectin type III-like domain-containing protein</fullName>
    </recommendedName>
</protein>
<dbReference type="Gene3D" id="3.20.20.300">
    <property type="entry name" value="Glycoside hydrolase, family 3, N-terminal domain"/>
    <property type="match status" value="1"/>
</dbReference>
<dbReference type="eggNOG" id="COG1472">
    <property type="taxonomic scope" value="Bacteria"/>
</dbReference>
<dbReference type="SUPFAM" id="SSF52279">
    <property type="entry name" value="Beta-D-glucan exohydrolase, C-terminal domain"/>
    <property type="match status" value="1"/>
</dbReference>
<dbReference type="Pfam" id="PF14310">
    <property type="entry name" value="Fn3-like"/>
    <property type="match status" value="1"/>
</dbReference>
<dbReference type="GeneID" id="77847798"/>
<accession>K0X7A2</accession>
<name>K0X7A2_9BACT</name>
<dbReference type="OrthoDB" id="9805821at2"/>
<evidence type="ECO:0000259" key="5">
    <source>
        <dbReference type="SMART" id="SM01217"/>
    </source>
</evidence>
<dbReference type="SUPFAM" id="SSF51445">
    <property type="entry name" value="(Trans)glycosidases"/>
    <property type="match status" value="1"/>
</dbReference>
<dbReference type="PATRIC" id="fig|742726.3.peg.470"/>
<dbReference type="SMART" id="SM01217">
    <property type="entry name" value="Fn3_like"/>
    <property type="match status" value="1"/>
</dbReference>
<dbReference type="HOGENOM" id="CLU_004542_4_1_10"/>
<dbReference type="InterPro" id="IPR002772">
    <property type="entry name" value="Glyco_hydro_3_C"/>
</dbReference>
<dbReference type="PANTHER" id="PTHR42715">
    <property type="entry name" value="BETA-GLUCOSIDASE"/>
    <property type="match status" value="1"/>
</dbReference>
<evidence type="ECO:0000313" key="6">
    <source>
        <dbReference type="EMBL" id="EJZ66276.1"/>
    </source>
</evidence>
<keyword evidence="3" id="KW-0119">Carbohydrate metabolism</keyword>
<dbReference type="Gene3D" id="2.60.40.10">
    <property type="entry name" value="Immunoglobulins"/>
    <property type="match status" value="1"/>
</dbReference>
<dbReference type="InterPro" id="IPR019800">
    <property type="entry name" value="Glyco_hydro_3_AS"/>
</dbReference>
<dbReference type="PROSITE" id="PS00775">
    <property type="entry name" value="GLYCOSYL_HYDROL_F3"/>
    <property type="match status" value="1"/>
</dbReference>
<dbReference type="InterPro" id="IPR001764">
    <property type="entry name" value="Glyco_hydro_3_N"/>
</dbReference>
<dbReference type="GO" id="GO:0004553">
    <property type="term" value="F:hydrolase activity, hydrolyzing O-glycosyl compounds"/>
    <property type="evidence" value="ECO:0007669"/>
    <property type="project" value="InterPro"/>
</dbReference>
<dbReference type="STRING" id="742726.HMPREF9448_00453"/>
<keyword evidence="4" id="KW-0326">Glycosidase</keyword>
<sequence length="766" mass="84538">MKCVDRVWIVLGFLFCSLGSAGGSLRLAEDNIDEIVRQMSPREKAMLLVGCESLVSKDSLTVYVPGAAGYTKAFPQYGIPSTVMADGPVGVRIFPIKVDGKRHYCTCFPSSTLLASTWDTQLVETQAGAMGEEAAVYDVDVILTPGINIMRNPLCGRNFEYFSEDPVLSGLMGAAMVNGVQSRGIGTSLKHFVANNQQVNKLNNDSRIPVKALREIYLKGFEICLQHSNPWTVMSSYNKIGGILTQSNAELLRTVLREEWGYDGLVVSDWYGKRNSPEQLEGGTNLLMPGEKAQLEEIEAGIKSGALSMEVIDDAVKHVLDYVVKTNAFRKDIHAALPDLEQHATLSRSVAGQGMVLLKNDSCVLPLKGIKNISLFGATAYHSIAGGGGSSNVNKSHIVDISTGLEQVGFVLDRSLKDLYTKYNAYQEALLVDPKATDWERLSYRRYVYPEMDLMPNKTLVGEQAKSNDMAVVVIGRGSTEESDRKVHDDFNLSDSEIYMIDKVCEEFHARNKKVVVLLNIGGVVETASWKNKPDAILSVWFPGQECGHAVADVLTGTVNPSGKLPMTFPVRYSDIPSSKNYPTVGETLSGENFDYTSYEEGVWVGYRYFTTADKAVSYPFGYGLSYTEFLYSEPSVKKEKGRWVAKIKVTNVGAAEGHESVQVYVGAENRASENPLRELKAFGKTKLLKPGESEILTMNFTDYDLAHFDEPSSSWVLEKGLYKVSFGASCEDIRSVRDIKVKKQQRWGVNRVLNPVVPVQTMTID</sequence>
<dbReference type="EMBL" id="ADLE01000001">
    <property type="protein sequence ID" value="EJZ66276.1"/>
    <property type="molecule type" value="Genomic_DNA"/>
</dbReference>
<evidence type="ECO:0000256" key="2">
    <source>
        <dbReference type="ARBA" id="ARBA00022801"/>
    </source>
</evidence>